<dbReference type="PANTHER" id="PTHR21428:SF11">
    <property type="entry name" value="MEDIATOR OF RNA POLYMERASE II TRANSCRIPTION SUBUNIT 7"/>
    <property type="match status" value="1"/>
</dbReference>
<dbReference type="InterPro" id="IPR009244">
    <property type="entry name" value="Mediatior_Med7"/>
</dbReference>
<dbReference type="PANTHER" id="PTHR21428">
    <property type="entry name" value="MEDIATOR OF RNA POLYMERASE II TRANSCRIPTION SUBUNIT 7"/>
    <property type="match status" value="1"/>
</dbReference>
<evidence type="ECO:0000256" key="1">
    <source>
        <dbReference type="ARBA" id="ARBA00004123"/>
    </source>
</evidence>
<evidence type="ECO:0000256" key="3">
    <source>
        <dbReference type="ARBA" id="ARBA00023015"/>
    </source>
</evidence>
<keyword evidence="9" id="KW-1185">Reference proteome</keyword>
<keyword evidence="6" id="KW-0010">Activator</keyword>
<dbReference type="Pfam" id="PF05983">
    <property type="entry name" value="Med7"/>
    <property type="match status" value="1"/>
</dbReference>
<evidence type="ECO:0000256" key="2">
    <source>
        <dbReference type="ARBA" id="ARBA00009994"/>
    </source>
</evidence>
<keyword evidence="3 6" id="KW-0805">Transcription regulation</keyword>
<dbReference type="SUPFAM" id="SSF140718">
    <property type="entry name" value="Mediator hinge subcomplex-like"/>
    <property type="match status" value="1"/>
</dbReference>
<comment type="subunit">
    <text evidence="6">Component of the Mediator complex.</text>
</comment>
<dbReference type="Gene3D" id="6.10.140.200">
    <property type="match status" value="1"/>
</dbReference>
<dbReference type="RefSeq" id="XP_066910181.1">
    <property type="nucleotide sequence ID" value="XM_067054080.1"/>
</dbReference>
<dbReference type="GO" id="GO:0070847">
    <property type="term" value="C:core mediator complex"/>
    <property type="evidence" value="ECO:0007669"/>
    <property type="project" value="TreeGrafter"/>
</dbReference>
<keyword evidence="5 6" id="KW-0539">Nucleus</keyword>
<comment type="similarity">
    <text evidence="2 6">Belongs to the Mediator complex subunit 7 family.</text>
</comment>
<comment type="subcellular location">
    <subcellularLocation>
        <location evidence="1 6">Nucleus</location>
    </subcellularLocation>
</comment>
<dbReference type="InterPro" id="IPR044888">
    <property type="entry name" value="Mediatior_Med7_sf"/>
</dbReference>
<evidence type="ECO:0000256" key="4">
    <source>
        <dbReference type="ARBA" id="ARBA00023163"/>
    </source>
</evidence>
<reference evidence="8" key="1">
    <citation type="submission" date="2021-01" db="UniProtKB">
        <authorList>
            <consortium name="EnsemblMetazoa"/>
        </authorList>
    </citation>
    <scope>IDENTIFICATION</scope>
</reference>
<evidence type="ECO:0000256" key="5">
    <source>
        <dbReference type="ARBA" id="ARBA00023242"/>
    </source>
</evidence>
<sequence length="241" mass="27326">MATANGNAAAAGAEDAQLSFPLPPTFYFKQYTNENMKAGTVPKPPPVIDGEYSMFGHTQKTDDEIIQPLESQGLKRLYAVKSKKFDHIVEMKKLNHSILVNYMELLDIMIDAPGSEERVKKIEEIKLMFINLHHLINEFRPHQARETLRIMLHRQKLQRVETTERLRENIEKARTILKNSLTNLNTPSAPSTSGNTSKEQQEVSETKPNLSDNKKVISTEHQDTLASLQHKIMADILDGIP</sequence>
<evidence type="ECO:0000313" key="8">
    <source>
        <dbReference type="EnsemblMetazoa" id="CLYHEMP003668.1"/>
    </source>
</evidence>
<dbReference type="RefSeq" id="XP_066910180.1">
    <property type="nucleotide sequence ID" value="XM_067054079.1"/>
</dbReference>
<dbReference type="AlphaFoldDB" id="A0A7M5US57"/>
<feature type="region of interest" description="Disordered" evidence="7">
    <location>
        <begin position="179"/>
        <end position="215"/>
    </location>
</feature>
<dbReference type="GeneID" id="136797502"/>
<evidence type="ECO:0000256" key="7">
    <source>
        <dbReference type="SAM" id="MobiDB-lite"/>
    </source>
</evidence>
<dbReference type="GO" id="GO:0006357">
    <property type="term" value="P:regulation of transcription by RNA polymerase II"/>
    <property type="evidence" value="ECO:0007669"/>
    <property type="project" value="InterPro"/>
</dbReference>
<comment type="function">
    <text evidence="6">Component of the Mediator complex, a coactivator involved in the regulated transcription of nearly all RNA polymerase II-dependent genes. Mediator functions as a bridge to convey information from gene-specific regulatory proteins to the basal RNA polymerase II transcription machinery.</text>
</comment>
<keyword evidence="4 6" id="KW-0804">Transcription</keyword>
<accession>A0A7M5US57</accession>
<protein>
    <recommendedName>
        <fullName evidence="6">Mediator of RNA polymerase II transcription subunit 7</fullName>
    </recommendedName>
</protein>
<dbReference type="EnsemblMetazoa" id="CLYHEMT003668.1">
    <property type="protein sequence ID" value="CLYHEMP003668.1"/>
    <property type="gene ID" value="CLYHEMG003668"/>
</dbReference>
<feature type="compositionally biased region" description="Polar residues" evidence="7">
    <location>
        <begin position="179"/>
        <end position="198"/>
    </location>
</feature>
<evidence type="ECO:0000313" key="9">
    <source>
        <dbReference type="Proteomes" id="UP000594262"/>
    </source>
</evidence>
<proteinExistence type="inferred from homology"/>
<dbReference type="GO" id="GO:0003712">
    <property type="term" value="F:transcription coregulator activity"/>
    <property type="evidence" value="ECO:0007669"/>
    <property type="project" value="InterPro"/>
</dbReference>
<dbReference type="InterPro" id="IPR037212">
    <property type="entry name" value="Med7/Med21-like"/>
</dbReference>
<evidence type="ECO:0000256" key="6">
    <source>
        <dbReference type="RuleBase" id="RU364060"/>
    </source>
</evidence>
<organism evidence="8 9">
    <name type="scientific">Clytia hemisphaerica</name>
    <dbReference type="NCBI Taxonomy" id="252671"/>
    <lineage>
        <taxon>Eukaryota</taxon>
        <taxon>Metazoa</taxon>
        <taxon>Cnidaria</taxon>
        <taxon>Hydrozoa</taxon>
        <taxon>Hydroidolina</taxon>
        <taxon>Leptothecata</taxon>
        <taxon>Obeliida</taxon>
        <taxon>Clytiidae</taxon>
        <taxon>Clytia</taxon>
    </lineage>
</organism>
<name>A0A7M5US57_9CNID</name>
<dbReference type="GO" id="GO:0016592">
    <property type="term" value="C:mediator complex"/>
    <property type="evidence" value="ECO:0007669"/>
    <property type="project" value="InterPro"/>
</dbReference>
<dbReference type="Proteomes" id="UP000594262">
    <property type="component" value="Unplaced"/>
</dbReference>
<dbReference type="OrthoDB" id="10253553at2759"/>